<dbReference type="RefSeq" id="WP_007048015.1">
    <property type="nucleotide sequence ID" value="NZ_GG704770.1"/>
</dbReference>
<proteinExistence type="predicted"/>
<reference evidence="2" key="1">
    <citation type="submission" date="2009-12" db="EMBL/GenBank/DDBJ databases">
        <authorList>
            <person name="Weinstock G."/>
            <person name="Sodergren E."/>
            <person name="Clifton S."/>
            <person name="Fulton L."/>
            <person name="Fulton B."/>
            <person name="Courtney L."/>
            <person name="Fronick C."/>
            <person name="Harrison M."/>
            <person name="Strong C."/>
            <person name="Farmer C."/>
            <person name="Delahaunty K."/>
            <person name="Markovic C."/>
            <person name="Hall O."/>
            <person name="Minx P."/>
            <person name="Tomlinson C."/>
            <person name="Mitreva M."/>
            <person name="Nelson J."/>
            <person name="Hou S."/>
            <person name="Wollam A."/>
            <person name="Pepin K.H."/>
            <person name="Johnson M."/>
            <person name="Bhonagiri V."/>
            <person name="Nash W.E."/>
            <person name="Warren W."/>
            <person name="Chinwalla A."/>
            <person name="Mardis E.R."/>
            <person name="Wilson R.K."/>
        </authorList>
    </citation>
    <scope>NUCLEOTIDE SEQUENCE [LARGE SCALE GENOMIC DNA]</scope>
    <source>
        <strain evidence="2">DSM 15176</strain>
    </source>
</reference>
<organism evidence="2 3">
    <name type="scientific">Subdoligranulum variabile DSM 15176</name>
    <dbReference type="NCBI Taxonomy" id="411471"/>
    <lineage>
        <taxon>Bacteria</taxon>
        <taxon>Bacillati</taxon>
        <taxon>Bacillota</taxon>
        <taxon>Clostridia</taxon>
        <taxon>Eubacteriales</taxon>
        <taxon>Oscillospiraceae</taxon>
        <taxon>Subdoligranulum</taxon>
    </lineage>
</organism>
<name>D1PQI7_9FIRM</name>
<evidence type="ECO:0000313" key="2">
    <source>
        <dbReference type="EMBL" id="EFB75045.1"/>
    </source>
</evidence>
<comment type="caution">
    <text evidence="2">The sequence shown here is derived from an EMBL/GenBank/DDBJ whole genome shotgun (WGS) entry which is preliminary data.</text>
</comment>
<dbReference type="HOGENOM" id="CLU_2002740_0_0_9"/>
<dbReference type="Proteomes" id="UP000003438">
    <property type="component" value="Unassembled WGS sequence"/>
</dbReference>
<keyword evidence="1" id="KW-1133">Transmembrane helix</keyword>
<keyword evidence="3" id="KW-1185">Reference proteome</keyword>
<protein>
    <submittedName>
        <fullName evidence="2">Uncharacterized protein</fullName>
    </submittedName>
</protein>
<dbReference type="STRING" id="411471.SUBVAR_06656"/>
<keyword evidence="1" id="KW-0472">Membrane</keyword>
<evidence type="ECO:0000256" key="1">
    <source>
        <dbReference type="SAM" id="Phobius"/>
    </source>
</evidence>
<dbReference type="EMBL" id="ACBY02000043">
    <property type="protein sequence ID" value="EFB75045.1"/>
    <property type="molecule type" value="Genomic_DNA"/>
</dbReference>
<feature type="transmembrane region" description="Helical" evidence="1">
    <location>
        <begin position="15"/>
        <end position="45"/>
    </location>
</feature>
<dbReference type="AlphaFoldDB" id="D1PQI7"/>
<gene>
    <name evidence="2" type="ORF">SUBVAR_06656</name>
</gene>
<sequence length="124" mass="14070">MEKKTPFSLSALPFLYLYAPVVLFLLTWIHLYWSIPVVILLLVTAVKMVRTDCSISIQNPFKIKNIGYIVLFLLCLGWCCAAGVGGFVSQSGDWIKHNLLFENLVELNWPVRYEIGESKGVLAY</sequence>
<dbReference type="OrthoDB" id="3199357at2"/>
<keyword evidence="1" id="KW-0812">Transmembrane</keyword>
<evidence type="ECO:0000313" key="3">
    <source>
        <dbReference type="Proteomes" id="UP000003438"/>
    </source>
</evidence>
<accession>D1PQI7</accession>
<feature type="transmembrane region" description="Helical" evidence="1">
    <location>
        <begin position="66"/>
        <end position="88"/>
    </location>
</feature>